<dbReference type="AlphaFoldDB" id="A0A7Z8Y3D1"/>
<comment type="caution">
    <text evidence="2">The sequence shown here is derived from an EMBL/GenBank/DDBJ whole genome shotgun (WGS) entry which is preliminary data.</text>
</comment>
<organism evidence="2 3">
    <name type="scientific">Brevundimonas mediterranea</name>
    <dbReference type="NCBI Taxonomy" id="74329"/>
    <lineage>
        <taxon>Bacteria</taxon>
        <taxon>Pseudomonadati</taxon>
        <taxon>Pseudomonadota</taxon>
        <taxon>Alphaproteobacteria</taxon>
        <taxon>Caulobacterales</taxon>
        <taxon>Caulobacteraceae</taxon>
        <taxon>Brevundimonas</taxon>
    </lineage>
</organism>
<dbReference type="Proteomes" id="UP000289220">
    <property type="component" value="Unassembled WGS sequence"/>
</dbReference>
<gene>
    <name evidence="2" type="ORF">BREV_BREV_01364</name>
</gene>
<dbReference type="Gene3D" id="3.40.50.150">
    <property type="entry name" value="Vaccinia Virus protein VP39"/>
    <property type="match status" value="1"/>
</dbReference>
<dbReference type="InterPro" id="IPR041698">
    <property type="entry name" value="Methyltransf_25"/>
</dbReference>
<dbReference type="EMBL" id="UXHF01000021">
    <property type="protein sequence ID" value="VDC49718.1"/>
    <property type="molecule type" value="Genomic_DNA"/>
</dbReference>
<dbReference type="InterPro" id="IPR029063">
    <property type="entry name" value="SAM-dependent_MTases_sf"/>
</dbReference>
<feature type="domain" description="Methyltransferase" evidence="1">
    <location>
        <begin position="66"/>
        <end position="158"/>
    </location>
</feature>
<reference evidence="2 3" key="1">
    <citation type="submission" date="2018-11" db="EMBL/GenBank/DDBJ databases">
        <authorList>
            <person name="Peiro R."/>
            <person name="Begona"/>
            <person name="Cbmso G."/>
            <person name="Lopez M."/>
            <person name="Gonzalez S."/>
            <person name="Sacristan E."/>
            <person name="Castillo E."/>
        </authorList>
    </citation>
    <scope>NUCLEOTIDE SEQUENCE [LARGE SCALE GENOMIC DNA]</scope>
    <source>
        <strain evidence="2">Brev_genome</strain>
    </source>
</reference>
<keyword evidence="3" id="KW-1185">Reference proteome</keyword>
<accession>A0A7Z8Y3D1</accession>
<proteinExistence type="predicted"/>
<name>A0A7Z8Y3D1_9CAUL</name>
<sequence>MADGSLTQERFKWGKRGVSREISPADGGMATPSEKDLAHYWADGHSALDLIAKAMTLAGRAEFQAVLDFPSGYGRVLRHLVAAFPDAVVDASDIDPHALHFCRETFRTGTILSSSDLANLEFGRQYDLIWCGSLLTHLPKHRFHECLALFARSLMPDGVAIFTTHGRYSARFGKNTYLPADRFAQMHDAYLGDGFGYADYDDEDRPLRGEYGVSLSSPSFVCKALEPFTDISLLALIERGWNDHQDAVVVQKKRL</sequence>
<evidence type="ECO:0000313" key="3">
    <source>
        <dbReference type="Proteomes" id="UP000289220"/>
    </source>
</evidence>
<evidence type="ECO:0000259" key="1">
    <source>
        <dbReference type="Pfam" id="PF13649"/>
    </source>
</evidence>
<dbReference type="Pfam" id="PF13649">
    <property type="entry name" value="Methyltransf_25"/>
    <property type="match status" value="1"/>
</dbReference>
<dbReference type="SUPFAM" id="SSF53335">
    <property type="entry name" value="S-adenosyl-L-methionine-dependent methyltransferases"/>
    <property type="match status" value="1"/>
</dbReference>
<evidence type="ECO:0000313" key="2">
    <source>
        <dbReference type="EMBL" id="VDC49718.1"/>
    </source>
</evidence>
<protein>
    <recommendedName>
        <fullName evidence="1">Methyltransferase domain-containing protein</fullName>
    </recommendedName>
</protein>
<dbReference type="RefSeq" id="WP_154725933.1">
    <property type="nucleotide sequence ID" value="NZ_UXHF01000021.1"/>
</dbReference>